<comment type="caution">
    <text evidence="1">The sequence shown here is derived from an EMBL/GenBank/DDBJ whole genome shotgun (WGS) entry which is preliminary data.</text>
</comment>
<dbReference type="EMBL" id="CAMAPE010000035">
    <property type="protein sequence ID" value="CAH9096942.1"/>
    <property type="molecule type" value="Genomic_DNA"/>
</dbReference>
<protein>
    <submittedName>
        <fullName evidence="1">Uncharacterized protein</fullName>
    </submittedName>
</protein>
<evidence type="ECO:0000313" key="2">
    <source>
        <dbReference type="Proteomes" id="UP001152484"/>
    </source>
</evidence>
<dbReference type="Proteomes" id="UP001152484">
    <property type="component" value="Unassembled WGS sequence"/>
</dbReference>
<dbReference type="OrthoDB" id="1324136at2759"/>
<reference evidence="1" key="1">
    <citation type="submission" date="2022-07" db="EMBL/GenBank/DDBJ databases">
        <authorList>
            <person name="Macas J."/>
            <person name="Novak P."/>
            <person name="Neumann P."/>
        </authorList>
    </citation>
    <scope>NUCLEOTIDE SEQUENCE</scope>
</reference>
<dbReference type="AlphaFoldDB" id="A0A9P1EDQ2"/>
<accession>A0A9P1EDQ2</accession>
<gene>
    <name evidence="1" type="ORF">CEURO_LOCUS13629</name>
</gene>
<proteinExistence type="predicted"/>
<organism evidence="1 2">
    <name type="scientific">Cuscuta europaea</name>
    <name type="common">European dodder</name>
    <dbReference type="NCBI Taxonomy" id="41803"/>
    <lineage>
        <taxon>Eukaryota</taxon>
        <taxon>Viridiplantae</taxon>
        <taxon>Streptophyta</taxon>
        <taxon>Embryophyta</taxon>
        <taxon>Tracheophyta</taxon>
        <taxon>Spermatophyta</taxon>
        <taxon>Magnoliopsida</taxon>
        <taxon>eudicotyledons</taxon>
        <taxon>Gunneridae</taxon>
        <taxon>Pentapetalae</taxon>
        <taxon>asterids</taxon>
        <taxon>lamiids</taxon>
        <taxon>Solanales</taxon>
        <taxon>Convolvulaceae</taxon>
        <taxon>Cuscuteae</taxon>
        <taxon>Cuscuta</taxon>
        <taxon>Cuscuta subgen. Cuscuta</taxon>
    </lineage>
</organism>
<sequence length="106" mass="12526">MGLEYTRMGGQFAHLQEEIGHYWEEKRVRDQRIEEYRAEQQAAFQRMEELRQADLHRYEEDYRRTYGPMYSYIPHHMNFSSMDAPPPLNGVTLEVQAPVVGAMMAG</sequence>
<evidence type="ECO:0000313" key="1">
    <source>
        <dbReference type="EMBL" id="CAH9096942.1"/>
    </source>
</evidence>
<name>A0A9P1EDQ2_CUSEU</name>
<keyword evidence="2" id="KW-1185">Reference proteome</keyword>